<sequence length="396" mass="42324">MAKNFKIIAGVEIGTSKITVLVGELTSRNLTIIGKSECQSAGVMKGVIIDAKAASNAVHTALEGAEKSAHIPIDEVILAQTGMHLQGFKTDAIVNVSSASNTVSSTDIQTACQIALSKQLPENRTIVHEIRRPFRLDGQIIANPLNIRGNRLEANYWIVHGDTNTVTNSIYIIQGYNLPILDLGLASLASGSMITTPEDRHHGVLAIDIGAGTTDYVLYRNGAPHVTGVVPVGGNHVTNDLMLGLRTTPGQAETIKIRHGRATLHCRDKTTKVWLNGDHGIGDRPIPLQSIEQIIAARISEIFEIVRKKLDIDYTPENTPAGIVLTGGTSKLEGIVDAASKAFESTARLGEFPPHILEQLRAPGYATALGLLFTGASAARGQLPPKKGGIWGIFNR</sequence>
<dbReference type="GO" id="GO:0043093">
    <property type="term" value="P:FtsZ-dependent cytokinesis"/>
    <property type="evidence" value="ECO:0007669"/>
    <property type="project" value="UniProtKB-UniRule"/>
</dbReference>
<evidence type="ECO:0000256" key="5">
    <source>
        <dbReference type="HAMAP-Rule" id="MF_02033"/>
    </source>
</evidence>
<dbReference type="Pfam" id="PF02491">
    <property type="entry name" value="SHS2_FTSA"/>
    <property type="match status" value="1"/>
</dbReference>
<dbReference type="SMART" id="SM00842">
    <property type="entry name" value="FtsA"/>
    <property type="match status" value="1"/>
</dbReference>
<evidence type="ECO:0000259" key="6">
    <source>
        <dbReference type="SMART" id="SM00842"/>
    </source>
</evidence>
<dbReference type="GO" id="GO:0032153">
    <property type="term" value="C:cell division site"/>
    <property type="evidence" value="ECO:0007669"/>
    <property type="project" value="UniProtKB-UniRule"/>
</dbReference>
<dbReference type="PIRSF" id="PIRSF003101">
    <property type="entry name" value="FtsA"/>
    <property type="match status" value="1"/>
</dbReference>
<keyword evidence="4 5" id="KW-0131">Cell cycle</keyword>
<name>A0A2U8DZL8_9BACT</name>
<dbReference type="GO" id="GO:0009898">
    <property type="term" value="C:cytoplasmic side of plasma membrane"/>
    <property type="evidence" value="ECO:0007669"/>
    <property type="project" value="UniProtKB-UniRule"/>
</dbReference>
<comment type="similarity">
    <text evidence="5">Belongs to the FtsA/MreB family.</text>
</comment>
<comment type="subcellular location">
    <subcellularLocation>
        <location evidence="5">Cell membrane</location>
        <topology evidence="5">Peripheral membrane protein</topology>
        <orientation evidence="5">Cytoplasmic side</orientation>
    </subcellularLocation>
    <text evidence="5">Localizes to the Z ring in an FtsZ-dependent manner. Targeted to the membrane through a conserved C-terminal amphipathic helix.</text>
</comment>
<dbReference type="InterPro" id="IPR003494">
    <property type="entry name" value="SHS2_FtsA"/>
</dbReference>
<reference evidence="7 8" key="1">
    <citation type="journal article" date="2018" name="Syst. Appl. Microbiol.">
        <title>Ereboglobus luteus gen. nov. sp. nov. from cockroach guts, and new insights into the oxygen relationship of the genera Opitutus and Didymococcus (Verrucomicrobia: Opitutaceae).</title>
        <authorList>
            <person name="Tegtmeier D."/>
            <person name="Belitz A."/>
            <person name="Radek R."/>
            <person name="Heimerl T."/>
            <person name="Brune A."/>
        </authorList>
    </citation>
    <scope>NUCLEOTIDE SEQUENCE [LARGE SCALE GENOMIC DNA]</scope>
    <source>
        <strain evidence="7 8">Ho45</strain>
    </source>
</reference>
<dbReference type="InterPro" id="IPR043129">
    <property type="entry name" value="ATPase_NBD"/>
</dbReference>
<comment type="subunit">
    <text evidence="5">Self-interacts. Interacts with FtsZ.</text>
</comment>
<protein>
    <recommendedName>
        <fullName evidence="5">Cell division protein FtsA</fullName>
    </recommendedName>
</protein>
<keyword evidence="3 5" id="KW-0472">Membrane</keyword>
<dbReference type="InterPro" id="IPR050696">
    <property type="entry name" value="FtsA/MreB"/>
</dbReference>
<dbReference type="AlphaFoldDB" id="A0A2U8DZL8"/>
<evidence type="ECO:0000256" key="3">
    <source>
        <dbReference type="ARBA" id="ARBA00023136"/>
    </source>
</evidence>
<dbReference type="Gene3D" id="3.30.420.40">
    <property type="match status" value="2"/>
</dbReference>
<dbReference type="RefSeq" id="WP_108823793.1">
    <property type="nucleotide sequence ID" value="NZ_CP023004.1"/>
</dbReference>
<dbReference type="InterPro" id="IPR020823">
    <property type="entry name" value="Cell_div_FtsA"/>
</dbReference>
<dbReference type="Pfam" id="PF14450">
    <property type="entry name" value="FtsA"/>
    <property type="match status" value="1"/>
</dbReference>
<proteinExistence type="inferred from homology"/>
<evidence type="ECO:0000256" key="2">
    <source>
        <dbReference type="ARBA" id="ARBA00022618"/>
    </source>
</evidence>
<dbReference type="HAMAP" id="MF_02033">
    <property type="entry name" value="FtsA"/>
    <property type="match status" value="1"/>
</dbReference>
<gene>
    <name evidence="5 7" type="primary">ftsA</name>
    <name evidence="7" type="ORF">CKA38_00760</name>
</gene>
<dbReference type="KEGG" id="elut:CKA38_00760"/>
<evidence type="ECO:0000256" key="1">
    <source>
        <dbReference type="ARBA" id="ARBA00022475"/>
    </source>
</evidence>
<dbReference type="NCBIfam" id="TIGR01174">
    <property type="entry name" value="ftsA"/>
    <property type="match status" value="1"/>
</dbReference>
<evidence type="ECO:0000313" key="8">
    <source>
        <dbReference type="Proteomes" id="UP000244896"/>
    </source>
</evidence>
<keyword evidence="1 5" id="KW-1003">Cell membrane</keyword>
<keyword evidence="2 5" id="KW-0132">Cell division</keyword>
<organism evidence="7 8">
    <name type="scientific">Ereboglobus luteus</name>
    <dbReference type="NCBI Taxonomy" id="1796921"/>
    <lineage>
        <taxon>Bacteria</taxon>
        <taxon>Pseudomonadati</taxon>
        <taxon>Verrucomicrobiota</taxon>
        <taxon>Opitutia</taxon>
        <taxon>Opitutales</taxon>
        <taxon>Opitutaceae</taxon>
        <taxon>Ereboglobus</taxon>
    </lineage>
</organism>
<dbReference type="PANTHER" id="PTHR32432">
    <property type="entry name" value="CELL DIVISION PROTEIN FTSA-RELATED"/>
    <property type="match status" value="1"/>
</dbReference>
<dbReference type="CDD" id="cd24048">
    <property type="entry name" value="ASKHA_NBD_FtsA"/>
    <property type="match status" value="1"/>
</dbReference>
<dbReference type="SUPFAM" id="SSF53067">
    <property type="entry name" value="Actin-like ATPase domain"/>
    <property type="match status" value="2"/>
</dbReference>
<dbReference type="PANTHER" id="PTHR32432:SF4">
    <property type="entry name" value="CELL DIVISION PROTEIN FTSA"/>
    <property type="match status" value="1"/>
</dbReference>
<evidence type="ECO:0000256" key="4">
    <source>
        <dbReference type="ARBA" id="ARBA00023306"/>
    </source>
</evidence>
<dbReference type="OrthoDB" id="9768127at2"/>
<keyword evidence="8" id="KW-1185">Reference proteome</keyword>
<accession>A0A2U8DZL8</accession>
<dbReference type="EMBL" id="CP023004">
    <property type="protein sequence ID" value="AWI07985.1"/>
    <property type="molecule type" value="Genomic_DNA"/>
</dbReference>
<feature type="domain" description="SHS2" evidence="6">
    <location>
        <begin position="8"/>
        <end position="194"/>
    </location>
</feature>
<dbReference type="Proteomes" id="UP000244896">
    <property type="component" value="Chromosome"/>
</dbReference>
<comment type="function">
    <text evidence="5">Cell division protein that is involved in the assembly of the Z ring. May serve as a membrane anchor for the Z ring.</text>
</comment>
<evidence type="ECO:0000313" key="7">
    <source>
        <dbReference type="EMBL" id="AWI07985.1"/>
    </source>
</evidence>